<organism evidence="1 2">
    <name type="scientific">Mycoplasma suis (strain Illinois)</name>
    <dbReference type="NCBI Taxonomy" id="768700"/>
    <lineage>
        <taxon>Bacteria</taxon>
        <taxon>Bacillati</taxon>
        <taxon>Mycoplasmatota</taxon>
        <taxon>Mollicutes</taxon>
        <taxon>Mycoplasmataceae</taxon>
        <taxon>Mycoplasma</taxon>
    </lineage>
</organism>
<dbReference type="HOGENOM" id="CLU_1359163_0_0_14"/>
<gene>
    <name evidence="1" type="ordered locus">MSU_0265</name>
</gene>
<dbReference type="STRING" id="768700.MSU_0265"/>
<evidence type="ECO:0000313" key="2">
    <source>
        <dbReference type="Proteomes" id="UP000007484"/>
    </source>
</evidence>
<name>F0QQN9_MYCSL</name>
<proteinExistence type="predicted"/>
<sequence length="201" mass="23483">MLSSKLSLLLGGSFLATGSSVGLGLKYFLGEVYGQSSQTPRKINFREKIEDNPPSPEEQQEKITEVKEDDLFWEYILYYGTDKKKCEFGGRNKRNWETGLGSDCTTEWLKKKSSKWEKKNDKSETELSIRRKKDFVYDHETSNNGDENPRIWISYFLDEFRKDNIKLDFDPSDCNVIPQNEESKNRWNEWNCYLAVPSSTN</sequence>
<evidence type="ECO:0000313" key="1">
    <source>
        <dbReference type="EMBL" id="ADX97809.1"/>
    </source>
</evidence>
<accession>F0QQN9</accession>
<dbReference type="RefSeq" id="WP_013608920.1">
    <property type="nucleotide sequence ID" value="NC_015155.1"/>
</dbReference>
<protein>
    <submittedName>
        <fullName evidence="1">Uncharacterized protein</fullName>
    </submittedName>
</protein>
<reference evidence="1 2" key="1">
    <citation type="journal article" date="2011" name="J. Bacteriol.">
        <title>Complete genome sequences of two hemotropic Mycoplasmas, Mycoplasma haemofelis strain Ohio2 and Mycoplasma suis strain Illinois.</title>
        <authorList>
            <person name="Messick J.B."/>
            <person name="Santos A.P."/>
            <person name="Guimaraes A.M."/>
        </authorList>
    </citation>
    <scope>NUCLEOTIDE SEQUENCE [LARGE SCALE GENOMIC DNA]</scope>
    <source>
        <strain evidence="1 2">Illinois</strain>
    </source>
</reference>
<dbReference type="KEGG" id="mss:MSU_0265"/>
<dbReference type="Proteomes" id="UP000007484">
    <property type="component" value="Chromosome"/>
</dbReference>
<keyword evidence="2" id="KW-1185">Reference proteome</keyword>
<dbReference type="AlphaFoldDB" id="F0QQN9"/>
<dbReference type="EMBL" id="CP002525">
    <property type="protein sequence ID" value="ADX97809.1"/>
    <property type="molecule type" value="Genomic_DNA"/>
</dbReference>